<feature type="compositionally biased region" description="Basic and acidic residues" evidence="1">
    <location>
        <begin position="59"/>
        <end position="70"/>
    </location>
</feature>
<protein>
    <submittedName>
        <fullName evidence="2">Na+/H+ antiporter NhaD and related arsenite permeases</fullName>
    </submittedName>
</protein>
<reference evidence="2" key="1">
    <citation type="submission" date="2020-02" db="EMBL/GenBank/DDBJ databases">
        <authorList>
            <person name="Meier V. D."/>
        </authorList>
    </citation>
    <scope>NUCLEOTIDE SEQUENCE</scope>
    <source>
        <strain evidence="2">AVDCRST_MAG05</strain>
    </source>
</reference>
<evidence type="ECO:0000256" key="1">
    <source>
        <dbReference type="SAM" id="MobiDB-lite"/>
    </source>
</evidence>
<feature type="compositionally biased region" description="Basic residues" evidence="1">
    <location>
        <begin position="72"/>
        <end position="81"/>
    </location>
</feature>
<feature type="compositionally biased region" description="Basic residues" evidence="1">
    <location>
        <begin position="38"/>
        <end position="58"/>
    </location>
</feature>
<feature type="region of interest" description="Disordered" evidence="1">
    <location>
        <begin position="1"/>
        <end position="279"/>
    </location>
</feature>
<feature type="compositionally biased region" description="Basic residues" evidence="1">
    <location>
        <begin position="9"/>
        <end position="19"/>
    </location>
</feature>
<accession>A0A6J4U3K6</accession>
<dbReference type="EMBL" id="CADCVM010000558">
    <property type="protein sequence ID" value="CAA9539496.1"/>
    <property type="molecule type" value="Genomic_DNA"/>
</dbReference>
<evidence type="ECO:0000313" key="2">
    <source>
        <dbReference type="EMBL" id="CAA9539496.1"/>
    </source>
</evidence>
<sequence length="279" mass="29952">AGSLCGRALRPRPGPHRLRAGQPDGHRPARGGGPGLVRGRHPGGGRERVHRLEHHRAARRDDGDRGDPGAHGRLRVPRHKERPVGQGEAGPHPHPARPGHGLSLGVSGQRHHRHPHGPGDLPDRRRAGRLADAVPAHAGDGLEHRGGFHPHRGPAEHPYRERLRPHLRGLRGEHDPGGPDLAARRARHPLPDVPQGPEGQRQRRGGHRQHGRGRQHPRRGPAAPVPHHPRARDPGLLPPRGASPGGGDDSPLRRGGPDALLGRGRRGGPARRGVAHPPV</sequence>
<gene>
    <name evidence="2" type="ORF">AVDCRST_MAG05-5245</name>
</gene>
<name>A0A6J4U3K6_9ACTN</name>
<feature type="compositionally biased region" description="Basic residues" evidence="1">
    <location>
        <begin position="202"/>
        <end position="219"/>
    </location>
</feature>
<feature type="compositionally biased region" description="Basic and acidic residues" evidence="1">
    <location>
        <begin position="153"/>
        <end position="177"/>
    </location>
</feature>
<proteinExistence type="predicted"/>
<organism evidence="2">
    <name type="scientific">uncultured Rubrobacteraceae bacterium</name>
    <dbReference type="NCBI Taxonomy" id="349277"/>
    <lineage>
        <taxon>Bacteria</taxon>
        <taxon>Bacillati</taxon>
        <taxon>Actinomycetota</taxon>
        <taxon>Rubrobacteria</taxon>
        <taxon>Rubrobacterales</taxon>
        <taxon>Rubrobacteraceae</taxon>
        <taxon>environmental samples</taxon>
    </lineage>
</organism>
<feature type="non-terminal residue" evidence="2">
    <location>
        <position position="1"/>
    </location>
</feature>
<dbReference type="AlphaFoldDB" id="A0A6J4U3K6"/>
<feature type="non-terminal residue" evidence="2">
    <location>
        <position position="279"/>
    </location>
</feature>